<evidence type="ECO:0000256" key="4">
    <source>
        <dbReference type="ARBA" id="ARBA00022801"/>
    </source>
</evidence>
<dbReference type="InterPro" id="IPR029058">
    <property type="entry name" value="AB_hydrolase_fold"/>
</dbReference>
<protein>
    <submittedName>
        <fullName evidence="11">Protein EDS1L-like isoform X1</fullName>
    </submittedName>
</protein>
<dbReference type="GO" id="GO:0006629">
    <property type="term" value="P:lipid metabolic process"/>
    <property type="evidence" value="ECO:0007669"/>
    <property type="project" value="InterPro"/>
</dbReference>
<gene>
    <name evidence="11" type="primary">LOC115741025</name>
</gene>
<evidence type="ECO:0000313" key="10">
    <source>
        <dbReference type="Proteomes" id="UP000827889"/>
    </source>
</evidence>
<sequence>MDGNLGIQKEVIKDAYFVSRKAGEKPGELEITGSSSPVIVGFPGSRSPEDWFPEDSKANPFGKTKIDLEKFPSLRRIGNGVPATVNRGFMARFERILQKSGQTIRNEVAKAADEKKQIIFTGHSSGGPIAIYATVWSLEEHRKSKKKETPPVFCLTFGSPLTTDHIFGHAIRREGWSDNFVHFVTKLDIIPRVLLAPAPSTGELLKEVASFIDPDREPDSIGDLTSFFVNVRKHASCVANHAACALTGSKNTLFDTMSKFIKLSPYRPCGKYVFCTETGASVVLENPDAVLQLLFYSLQNKPKTELQKIAVASLRAHWAYEDALDKSLATPIVVCLDNLRELPLSSDRAALIDLNLCASARLCLRAAGESEKKKLDNLEKIKAKKDDIEKALGKLEEYRTARRDDVGYYDAFKLYEKTEDLKANVVRLELAAIWDEIIEMIRQEELPEKFEAEETWVKLGTRFRRLVEPIDIANYYRHSRQDTGGPYMKKGSRPSRYKYTQGWREHAEQLENGSCGESCFWAEVEELNLAFADNKLSNEQTASNKQTALKLAEKLEDWHGKGEVEEDAFLKETTLAKWCQTLPNNYEAKYRIQGLIVSQKES</sequence>
<name>A0A8B8P744_9MYRT</name>
<keyword evidence="7" id="KW-0175">Coiled coil</keyword>
<dbReference type="AlphaFoldDB" id="A0A8B8P744"/>
<dbReference type="InterPro" id="IPR041266">
    <property type="entry name" value="EDS1_EP"/>
</dbReference>
<evidence type="ECO:0000313" key="11">
    <source>
        <dbReference type="RefSeq" id="XP_030530581.1"/>
    </source>
</evidence>
<reference evidence="11" key="1">
    <citation type="submission" date="2025-08" db="UniProtKB">
        <authorList>
            <consortium name="RefSeq"/>
        </authorList>
    </citation>
    <scope>IDENTIFICATION</scope>
    <source>
        <tissue evidence="11">Leaf</tissue>
    </source>
</reference>
<keyword evidence="3" id="KW-0963">Cytoplasm</keyword>
<comment type="subcellular location">
    <subcellularLocation>
        <location evidence="2">Cytoplasm</location>
    </subcellularLocation>
    <subcellularLocation>
        <location evidence="1">Nucleus</location>
    </subcellularLocation>
</comment>
<dbReference type="InterPro" id="IPR002921">
    <property type="entry name" value="Fungal_lipase-type"/>
</dbReference>
<accession>A0A8B8P744</accession>
<dbReference type="PANTHER" id="PTHR47090:SF2">
    <property type="entry name" value="PROTEIN EDS1-RELATED"/>
    <property type="match status" value="1"/>
</dbReference>
<dbReference type="GO" id="GO:0006952">
    <property type="term" value="P:defense response"/>
    <property type="evidence" value="ECO:0007669"/>
    <property type="project" value="UniProtKB-KW"/>
</dbReference>
<dbReference type="GO" id="GO:0005737">
    <property type="term" value="C:cytoplasm"/>
    <property type="evidence" value="ECO:0007669"/>
    <property type="project" value="UniProtKB-SubCell"/>
</dbReference>
<dbReference type="GeneID" id="115741025"/>
<evidence type="ECO:0000256" key="1">
    <source>
        <dbReference type="ARBA" id="ARBA00004123"/>
    </source>
</evidence>
<evidence type="ECO:0000256" key="7">
    <source>
        <dbReference type="SAM" id="Coils"/>
    </source>
</evidence>
<evidence type="ECO:0000256" key="3">
    <source>
        <dbReference type="ARBA" id="ARBA00022490"/>
    </source>
</evidence>
<dbReference type="Proteomes" id="UP000827889">
    <property type="component" value="Chromosome 4"/>
</dbReference>
<dbReference type="KEGG" id="rarg:115741025"/>
<keyword evidence="6" id="KW-0539">Nucleus</keyword>
<dbReference type="RefSeq" id="XP_030530581.1">
    <property type="nucleotide sequence ID" value="XM_030674721.2"/>
</dbReference>
<dbReference type="Pfam" id="PF18117">
    <property type="entry name" value="EDS1_EP"/>
    <property type="match status" value="1"/>
</dbReference>
<dbReference type="OrthoDB" id="426718at2759"/>
<dbReference type="GO" id="GO:0016787">
    <property type="term" value="F:hydrolase activity"/>
    <property type="evidence" value="ECO:0007669"/>
    <property type="project" value="UniProtKB-KW"/>
</dbReference>
<feature type="coiled-coil region" evidence="7">
    <location>
        <begin position="371"/>
        <end position="401"/>
    </location>
</feature>
<evidence type="ECO:0000256" key="5">
    <source>
        <dbReference type="ARBA" id="ARBA00022821"/>
    </source>
</evidence>
<dbReference type="InterPro" id="IPR044214">
    <property type="entry name" value="EDS1-like"/>
</dbReference>
<keyword evidence="5" id="KW-0611">Plant defense</keyword>
<organism evidence="10 11">
    <name type="scientific">Rhodamnia argentea</name>
    <dbReference type="NCBI Taxonomy" id="178133"/>
    <lineage>
        <taxon>Eukaryota</taxon>
        <taxon>Viridiplantae</taxon>
        <taxon>Streptophyta</taxon>
        <taxon>Embryophyta</taxon>
        <taxon>Tracheophyta</taxon>
        <taxon>Spermatophyta</taxon>
        <taxon>Magnoliopsida</taxon>
        <taxon>eudicotyledons</taxon>
        <taxon>Gunneridae</taxon>
        <taxon>Pentapetalae</taxon>
        <taxon>rosids</taxon>
        <taxon>malvids</taxon>
        <taxon>Myrtales</taxon>
        <taxon>Myrtaceae</taxon>
        <taxon>Myrtoideae</taxon>
        <taxon>Myrteae</taxon>
        <taxon>Australasian group</taxon>
        <taxon>Rhodamnia</taxon>
    </lineage>
</organism>
<evidence type="ECO:0000256" key="2">
    <source>
        <dbReference type="ARBA" id="ARBA00004496"/>
    </source>
</evidence>
<dbReference type="Pfam" id="PF01764">
    <property type="entry name" value="Lipase_3"/>
    <property type="match status" value="1"/>
</dbReference>
<dbReference type="PANTHER" id="PTHR47090">
    <property type="entry name" value="PROTEIN EDS1-RELATED"/>
    <property type="match status" value="1"/>
</dbReference>
<evidence type="ECO:0000256" key="6">
    <source>
        <dbReference type="ARBA" id="ARBA00023242"/>
    </source>
</evidence>
<proteinExistence type="predicted"/>
<feature type="domain" description="EDS1 EP" evidence="9">
    <location>
        <begin position="394"/>
        <end position="584"/>
    </location>
</feature>
<keyword evidence="4" id="KW-0378">Hydrolase</keyword>
<dbReference type="SUPFAM" id="SSF53474">
    <property type="entry name" value="alpha/beta-Hydrolases"/>
    <property type="match status" value="1"/>
</dbReference>
<keyword evidence="10" id="KW-1185">Reference proteome</keyword>
<dbReference type="GO" id="GO:0005634">
    <property type="term" value="C:nucleus"/>
    <property type="evidence" value="ECO:0007669"/>
    <property type="project" value="UniProtKB-SubCell"/>
</dbReference>
<evidence type="ECO:0000259" key="8">
    <source>
        <dbReference type="Pfam" id="PF01764"/>
    </source>
</evidence>
<evidence type="ECO:0000259" key="9">
    <source>
        <dbReference type="Pfam" id="PF18117"/>
    </source>
</evidence>
<feature type="domain" description="Fungal lipase-type" evidence="8">
    <location>
        <begin position="70"/>
        <end position="194"/>
    </location>
</feature>
<dbReference type="Gene3D" id="3.40.50.1820">
    <property type="entry name" value="alpha/beta hydrolase"/>
    <property type="match status" value="1"/>
</dbReference>